<reference evidence="4" key="1">
    <citation type="submission" date="2020-08" db="EMBL/GenBank/DDBJ databases">
        <title>Genomic Encyclopedia of Type Strains, Phase IV (KMG-IV): sequencing the most valuable type-strain genomes for metagenomic binning, comparative biology and taxonomic classification.</title>
        <authorList>
            <person name="Goeker M."/>
        </authorList>
    </citation>
    <scope>NUCLEOTIDE SEQUENCE [LARGE SCALE GENOMIC DNA]</scope>
    <source>
        <strain evidence="4">DSM 105040</strain>
    </source>
</reference>
<dbReference type="InterPro" id="IPR050703">
    <property type="entry name" value="Flavin_MAO"/>
</dbReference>
<dbReference type="SUPFAM" id="SSF51905">
    <property type="entry name" value="FAD/NAD(P)-binding domain"/>
    <property type="match status" value="1"/>
</dbReference>
<dbReference type="SUPFAM" id="SSF54373">
    <property type="entry name" value="FAD-linked reductases, C-terminal domain"/>
    <property type="match status" value="1"/>
</dbReference>
<evidence type="ECO:0000259" key="3">
    <source>
        <dbReference type="Pfam" id="PF01593"/>
    </source>
</evidence>
<dbReference type="InterPro" id="IPR002937">
    <property type="entry name" value="Amino_oxidase"/>
</dbReference>
<dbReference type="RefSeq" id="WP_054537600.1">
    <property type="nucleotide sequence ID" value="NZ_JACIEQ010000001.1"/>
</dbReference>
<evidence type="ECO:0000256" key="1">
    <source>
        <dbReference type="ARBA" id="ARBA00005995"/>
    </source>
</evidence>
<evidence type="ECO:0000313" key="4">
    <source>
        <dbReference type="EMBL" id="MBB4021539.1"/>
    </source>
</evidence>
<sequence length="380" mass="39939">MTRLQTPTPDAPVLIVGGGLAGLTAAHLLHRAGVAFHLLEARDRLGGRILTADGFDLGPSWFWPDEQPDMRALVTSLGLATVAQNTEGDVIFQRMSQEAPQRYRGMRQAPQSMRIVGGSGAMIAAMASGLPRTSLQLGARITHVARADPLVEVGFIDAAGAECRLAGAQVLLALPPRLLDATVAFSPALEEATARRWRKTPTWMAPHAKLFALYERPFWREAGLSGTAQSLVGPLVEIHDATTASGKAALFGFLGMPARQRAVAGRDSLVAAAVRQLAELFGPDAGAPQATLLKDWAADPLTATPDDQEATGHPAPSGAPWVPGDWQGRIALIGSETSRTEPGYLAGAVEAAGRAVAEILTGPMACAARQPSLDIRGTKP</sequence>
<name>A0A840CE20_9RHOB</name>
<dbReference type="GO" id="GO:0016491">
    <property type="term" value="F:oxidoreductase activity"/>
    <property type="evidence" value="ECO:0007669"/>
    <property type="project" value="InterPro"/>
</dbReference>
<accession>A0A840CE20</accession>
<feature type="region of interest" description="Disordered" evidence="2">
    <location>
        <begin position="301"/>
        <end position="322"/>
    </location>
</feature>
<dbReference type="AlphaFoldDB" id="A0A840CE20"/>
<dbReference type="Pfam" id="PF01593">
    <property type="entry name" value="Amino_oxidase"/>
    <property type="match status" value="1"/>
</dbReference>
<protein>
    <submittedName>
        <fullName evidence="4">Monoamine oxidase</fullName>
    </submittedName>
</protein>
<proteinExistence type="inferred from homology"/>
<comment type="caution">
    <text evidence="4">The sequence shown here is derived from an EMBL/GenBank/DDBJ whole genome shotgun (WGS) entry which is preliminary data.</text>
</comment>
<comment type="similarity">
    <text evidence="1">Belongs to the flavin monoamine oxidase family.</text>
</comment>
<dbReference type="PRINTS" id="PR00420">
    <property type="entry name" value="RNGMNOXGNASE"/>
</dbReference>
<feature type="domain" description="Amine oxidase" evidence="3">
    <location>
        <begin position="99"/>
        <end position="360"/>
    </location>
</feature>
<dbReference type="Proteomes" id="UP000585681">
    <property type="component" value="Unassembled WGS sequence"/>
</dbReference>
<evidence type="ECO:0000256" key="2">
    <source>
        <dbReference type="SAM" id="MobiDB-lite"/>
    </source>
</evidence>
<keyword evidence="5" id="KW-1185">Reference proteome</keyword>
<dbReference type="PANTHER" id="PTHR43563:SF14">
    <property type="entry name" value="AMINE OXIDASE"/>
    <property type="match status" value="1"/>
</dbReference>
<dbReference type="Pfam" id="PF13450">
    <property type="entry name" value="NAD_binding_8"/>
    <property type="match status" value="1"/>
</dbReference>
<evidence type="ECO:0000313" key="5">
    <source>
        <dbReference type="Proteomes" id="UP000585681"/>
    </source>
</evidence>
<dbReference type="InterPro" id="IPR036188">
    <property type="entry name" value="FAD/NAD-bd_sf"/>
</dbReference>
<organism evidence="4 5">
    <name type="scientific">Actibacterium naphthalenivorans</name>
    <dbReference type="NCBI Taxonomy" id="1614693"/>
    <lineage>
        <taxon>Bacteria</taxon>
        <taxon>Pseudomonadati</taxon>
        <taxon>Pseudomonadota</taxon>
        <taxon>Alphaproteobacteria</taxon>
        <taxon>Rhodobacterales</taxon>
        <taxon>Roseobacteraceae</taxon>
        <taxon>Actibacterium</taxon>
    </lineage>
</organism>
<dbReference type="EMBL" id="JACIEQ010000001">
    <property type="protein sequence ID" value="MBB4021539.1"/>
    <property type="molecule type" value="Genomic_DNA"/>
</dbReference>
<dbReference type="PANTHER" id="PTHR43563">
    <property type="entry name" value="AMINE OXIDASE"/>
    <property type="match status" value="1"/>
</dbReference>
<dbReference type="Gene3D" id="3.50.50.60">
    <property type="entry name" value="FAD/NAD(P)-binding domain"/>
    <property type="match status" value="2"/>
</dbReference>
<gene>
    <name evidence="4" type="ORF">GGR17_001330</name>
</gene>